<proteinExistence type="predicted"/>
<gene>
    <name evidence="1" type="ORF">C9F07_21395</name>
</gene>
<protein>
    <submittedName>
        <fullName evidence="1">Phosphoserine phosphatase SerB</fullName>
    </submittedName>
</protein>
<dbReference type="AlphaFoldDB" id="A0A4Z0L3P7"/>
<name>A0A4Z0L3P7_SALET</name>
<comment type="caution">
    <text evidence="1">The sequence shown here is derived from an EMBL/GenBank/DDBJ whole genome shotgun (WGS) entry which is preliminary data.</text>
</comment>
<feature type="non-terminal residue" evidence="1">
    <location>
        <position position="31"/>
    </location>
</feature>
<organism evidence="1 2">
    <name type="scientific">Salmonella enterica subsp. enterica serovar Poona</name>
    <dbReference type="NCBI Taxonomy" id="436295"/>
    <lineage>
        <taxon>Bacteria</taxon>
        <taxon>Pseudomonadati</taxon>
        <taxon>Pseudomonadota</taxon>
        <taxon>Gammaproteobacteria</taxon>
        <taxon>Enterobacterales</taxon>
        <taxon>Enterobacteriaceae</taxon>
        <taxon>Salmonella</taxon>
    </lineage>
</organism>
<dbReference type="EMBL" id="PYKI01002199">
    <property type="protein sequence ID" value="TGD56546.1"/>
    <property type="molecule type" value="Genomic_DNA"/>
</dbReference>
<keyword evidence="2" id="KW-1185">Reference proteome</keyword>
<accession>A0A4Z0L3P7</accession>
<dbReference type="Proteomes" id="UP000298196">
    <property type="component" value="Unassembled WGS sequence"/>
</dbReference>
<reference evidence="1 2" key="1">
    <citation type="submission" date="2018-03" db="EMBL/GenBank/DDBJ databases">
        <title>Non-Typhoidal Salmonella genome sequencing and assembly.</title>
        <authorList>
            <person name="Matchawe C."/>
        </authorList>
    </citation>
    <scope>NUCLEOTIDE SEQUENCE [LARGE SCALE GENOMIC DNA]</scope>
    <source>
        <strain evidence="1 2">22sa</strain>
    </source>
</reference>
<evidence type="ECO:0000313" key="1">
    <source>
        <dbReference type="EMBL" id="TGD56546.1"/>
    </source>
</evidence>
<sequence>MSIIYFITTQDIDTFQKKLQETLFDAVTMPF</sequence>
<evidence type="ECO:0000313" key="2">
    <source>
        <dbReference type="Proteomes" id="UP000298196"/>
    </source>
</evidence>